<dbReference type="AlphaFoldDB" id="A0AAC9FRY0"/>
<evidence type="ECO:0000313" key="2">
    <source>
        <dbReference type="EMBL" id="ANH74199.1"/>
    </source>
</evidence>
<sequence>MGMAACSAAGRAAGRRGLGAAAKRLHARLRAHLGDIEAESSGLQVTASRDVLVVMGAASALPWVEGIEYAAPHPEAPQLWLPTLQQPDVPFDLLAQALIRRYVRQPLLVWPSPAYVLPLDRALPLSAALLAQIDAHWHTRADWLPADT</sequence>
<name>A0AAC9FRY0_9RALS</name>
<protein>
    <recommendedName>
        <fullName evidence="1">MoxR-vWA-beta-propeller ternary system domain-containing protein</fullName>
    </recommendedName>
</protein>
<dbReference type="KEGG" id="rin:ACS15_0119"/>
<organism evidence="2 3">
    <name type="scientific">Ralstonia insidiosa</name>
    <dbReference type="NCBI Taxonomy" id="190721"/>
    <lineage>
        <taxon>Bacteria</taxon>
        <taxon>Pseudomonadati</taxon>
        <taxon>Pseudomonadota</taxon>
        <taxon>Betaproteobacteria</taxon>
        <taxon>Burkholderiales</taxon>
        <taxon>Burkholderiaceae</taxon>
        <taxon>Ralstonia</taxon>
    </lineage>
</organism>
<evidence type="ECO:0000259" key="1">
    <source>
        <dbReference type="Pfam" id="PF19921"/>
    </source>
</evidence>
<dbReference type="Pfam" id="PF19921">
    <property type="entry name" value="bpX5"/>
    <property type="match status" value="1"/>
</dbReference>
<accession>A0AAC9FRY0</accession>
<dbReference type="InterPro" id="IPR045548">
    <property type="entry name" value="bpX5"/>
</dbReference>
<feature type="domain" description="MoxR-vWA-beta-propeller ternary system" evidence="1">
    <location>
        <begin position="6"/>
        <end position="137"/>
    </location>
</feature>
<proteinExistence type="predicted"/>
<evidence type="ECO:0000313" key="3">
    <source>
        <dbReference type="Proteomes" id="UP000077927"/>
    </source>
</evidence>
<reference evidence="2 3" key="1">
    <citation type="submission" date="2015-09" db="EMBL/GenBank/DDBJ databases">
        <authorList>
            <person name="Xu Y."/>
            <person name="Nagy A."/>
            <person name="Liu N.T."/>
            <person name="Nou X."/>
        </authorList>
    </citation>
    <scope>NUCLEOTIDE SEQUENCE [LARGE SCALE GENOMIC DNA]</scope>
    <source>
        <strain evidence="2 3">FC1138</strain>
    </source>
</reference>
<dbReference type="EMBL" id="CP012605">
    <property type="protein sequence ID" value="ANH74199.1"/>
    <property type="molecule type" value="Genomic_DNA"/>
</dbReference>
<gene>
    <name evidence="2" type="ORF">ACS15_0119</name>
</gene>
<dbReference type="Proteomes" id="UP000077927">
    <property type="component" value="Chromosome 1"/>
</dbReference>